<comment type="caution">
    <text evidence="7">The sequence shown here is derived from an EMBL/GenBank/DDBJ whole genome shotgun (WGS) entry which is preliminary data.</text>
</comment>
<evidence type="ECO:0000313" key="8">
    <source>
        <dbReference type="Proteomes" id="UP000051679"/>
    </source>
</evidence>
<dbReference type="Pfam" id="PF17802">
    <property type="entry name" value="SpaA"/>
    <property type="match status" value="2"/>
</dbReference>
<keyword evidence="3" id="KW-0732">Signal</keyword>
<feature type="domain" description="SpaA-like prealbumin fold" evidence="6">
    <location>
        <begin position="646"/>
        <end position="726"/>
    </location>
</feature>
<dbReference type="EMBL" id="AYYO01000037">
    <property type="protein sequence ID" value="KRM54982.1"/>
    <property type="molecule type" value="Genomic_DNA"/>
</dbReference>
<organism evidence="7 8">
    <name type="scientific">Lacticaseibacillus sharpeae JCM 1186 = DSM 20505</name>
    <dbReference type="NCBI Taxonomy" id="1291052"/>
    <lineage>
        <taxon>Bacteria</taxon>
        <taxon>Bacillati</taxon>
        <taxon>Bacillota</taxon>
        <taxon>Bacilli</taxon>
        <taxon>Lactobacillales</taxon>
        <taxon>Lactobacillaceae</taxon>
        <taxon>Lacticaseibacillus</taxon>
    </lineage>
</organism>
<keyword evidence="2" id="KW-0964">Secreted</keyword>
<comment type="similarity">
    <text evidence="1">Belongs to the serine-aspartate repeat-containing protein (SDr) family.</text>
</comment>
<keyword evidence="5" id="KW-0812">Transmembrane</keyword>
<dbReference type="InterPro" id="IPR041033">
    <property type="entry name" value="SpaA_PFL_dom_1"/>
</dbReference>
<protein>
    <recommendedName>
        <fullName evidence="6">SpaA-like prealbumin fold domain-containing protein</fullName>
    </recommendedName>
</protein>
<evidence type="ECO:0000256" key="5">
    <source>
        <dbReference type="SAM" id="Phobius"/>
    </source>
</evidence>
<dbReference type="RefSeq" id="WP_156660890.1">
    <property type="nucleotide sequence ID" value="NZ_AYYO01000037.1"/>
</dbReference>
<gene>
    <name evidence="7" type="ORF">FC18_GL001689</name>
</gene>
<dbReference type="Gene3D" id="2.60.40.10">
    <property type="entry name" value="Immunoglobulins"/>
    <property type="match status" value="2"/>
</dbReference>
<dbReference type="PANTHER" id="PTHR36108:SF13">
    <property type="entry name" value="COLOSSIN-B-RELATED"/>
    <property type="match status" value="1"/>
</dbReference>
<feature type="region of interest" description="Disordered" evidence="4">
    <location>
        <begin position="329"/>
        <end position="348"/>
    </location>
</feature>
<keyword evidence="5" id="KW-1133">Transmembrane helix</keyword>
<name>A0A0R1ZTB6_9LACO</name>
<evidence type="ECO:0000256" key="3">
    <source>
        <dbReference type="ARBA" id="ARBA00022729"/>
    </source>
</evidence>
<dbReference type="AlphaFoldDB" id="A0A0R1ZTB6"/>
<evidence type="ECO:0000259" key="6">
    <source>
        <dbReference type="Pfam" id="PF17802"/>
    </source>
</evidence>
<dbReference type="STRING" id="1291052.FC18_GL001689"/>
<keyword evidence="8" id="KW-1185">Reference proteome</keyword>
<evidence type="ECO:0000256" key="2">
    <source>
        <dbReference type="ARBA" id="ARBA00022525"/>
    </source>
</evidence>
<dbReference type="PATRIC" id="fig|1291052.5.peg.1728"/>
<reference evidence="7 8" key="1">
    <citation type="journal article" date="2015" name="Genome Announc.">
        <title>Expanding the biotechnology potential of lactobacilli through comparative genomics of 213 strains and associated genera.</title>
        <authorList>
            <person name="Sun Z."/>
            <person name="Harris H.M."/>
            <person name="McCann A."/>
            <person name="Guo C."/>
            <person name="Argimon S."/>
            <person name="Zhang W."/>
            <person name="Yang X."/>
            <person name="Jeffery I.B."/>
            <person name="Cooney J.C."/>
            <person name="Kagawa T.F."/>
            <person name="Liu W."/>
            <person name="Song Y."/>
            <person name="Salvetti E."/>
            <person name="Wrobel A."/>
            <person name="Rasinkangas P."/>
            <person name="Parkhill J."/>
            <person name="Rea M.C."/>
            <person name="O'Sullivan O."/>
            <person name="Ritari J."/>
            <person name="Douillard F.P."/>
            <person name="Paul Ross R."/>
            <person name="Yang R."/>
            <person name="Briner A.E."/>
            <person name="Felis G.E."/>
            <person name="de Vos W.M."/>
            <person name="Barrangou R."/>
            <person name="Klaenhammer T.R."/>
            <person name="Caufield P.W."/>
            <person name="Cui Y."/>
            <person name="Zhang H."/>
            <person name="O'Toole P.W."/>
        </authorList>
    </citation>
    <scope>NUCLEOTIDE SEQUENCE [LARGE SCALE GENOMIC DNA]</scope>
    <source>
        <strain evidence="7 8">DSM 20505</strain>
    </source>
</reference>
<keyword evidence="5" id="KW-0472">Membrane</keyword>
<dbReference type="NCBIfam" id="TIGR01167">
    <property type="entry name" value="LPXTG_anchor"/>
    <property type="match status" value="1"/>
</dbReference>
<proteinExistence type="inferred from homology"/>
<evidence type="ECO:0000313" key="7">
    <source>
        <dbReference type="EMBL" id="KRM54982.1"/>
    </source>
</evidence>
<sequence length="837" mass="92161">MRKKILQMLMVLVLVIPITFAGFRSKSTVAGDAGTNQGQALIIDPDAISNVTMHSSTGGEISKFNGANQTGPQENRWGGGDLQTWASEGNNIGWRDNNRTYMNFLNGAGMTGVGYTRLKSNDGGNGKIIDNEVLTLNYDNVGMALKDGHYVTVGADVKVSNIIYGSESGVAPNTNPYIIFSDNLYSGVLYGGIKAMDINFEFYDATSQAHEKIDFTGLEGELSFNSLNGNQGGNYIESTEFAGDGADDGQLSDGTILSYHKYADQNHWYMNGTYYGWNGSFTYKDDDYLGAKRFPVATVSFPLSGTSNDFTFGSAWGRAWTAFSSSSPFPVQQSAPTKTVEPADNSQGFDQRYDNDLDVFGLQEGSKWDFSNPQPGHNPDDNDLAAGVLPKNERYVDKGGSYYYYINQPTINLSTQGLVLPTGMDIFDDLQDGTSVNGIQDVTLYGLDGREIGNPFAYNSQASGQNIHLILSDSAVNTINEQSKQKQYYGKDFTVRIKYHVDNDAPNLIQNKAMSHFTYDNNDEFYAMSNKVDTQLRPDPVNVSFTKYDSVTSKALADATFTLYHKGEFVQNAISGADGQVNFTNVAPGSGYTIQETGVPANYTDPYNGRQFNVEITKDGQIKWLDNVIQNNRYPDNPIQKHYILHLDKVNADDAHALENAEFKLFKLDAQGQAKELETVTTTDSGVDFKTAMDPGTYQLQETKSPAKFDTLKGTFTFKINEFGRPEKVGDDQFKFADGDTHTRKIDDPESFKQISYDGDDLPFNKAYGLKVAEVGEDHVEKLQVTIPDQLTPIPPVPDEVRLPKTGGNGFLPYLIGAAVLVVLALIVGFGFRSRKR</sequence>
<dbReference type="Proteomes" id="UP000051679">
    <property type="component" value="Unassembled WGS sequence"/>
</dbReference>
<evidence type="ECO:0000256" key="1">
    <source>
        <dbReference type="ARBA" id="ARBA00007257"/>
    </source>
</evidence>
<feature type="transmembrane region" description="Helical" evidence="5">
    <location>
        <begin position="811"/>
        <end position="832"/>
    </location>
</feature>
<dbReference type="SUPFAM" id="SSF49478">
    <property type="entry name" value="Cna protein B-type domain"/>
    <property type="match status" value="1"/>
</dbReference>
<evidence type="ECO:0000256" key="4">
    <source>
        <dbReference type="SAM" id="MobiDB-lite"/>
    </source>
</evidence>
<accession>A0A0R1ZTB6</accession>
<dbReference type="OrthoDB" id="2253165at2"/>
<dbReference type="PANTHER" id="PTHR36108">
    <property type="entry name" value="COLOSSIN-B-RELATED"/>
    <property type="match status" value="1"/>
</dbReference>
<feature type="domain" description="SpaA-like prealbumin fold" evidence="6">
    <location>
        <begin position="542"/>
        <end position="623"/>
    </location>
</feature>
<dbReference type="InterPro" id="IPR013783">
    <property type="entry name" value="Ig-like_fold"/>
</dbReference>